<evidence type="ECO:0008006" key="6">
    <source>
        <dbReference type="Google" id="ProtNLM"/>
    </source>
</evidence>
<feature type="region of interest" description="Disordered" evidence="1">
    <location>
        <begin position="191"/>
        <end position="225"/>
    </location>
</feature>
<dbReference type="PANTHER" id="PTHR38730">
    <property type="entry name" value="SLL7028 PROTEIN"/>
    <property type="match status" value="1"/>
</dbReference>
<dbReference type="SUPFAM" id="SSF53300">
    <property type="entry name" value="vWA-like"/>
    <property type="match status" value="1"/>
</dbReference>
<keyword evidence="5" id="KW-1185">Reference proteome</keyword>
<evidence type="ECO:0000256" key="1">
    <source>
        <dbReference type="SAM" id="MobiDB-lite"/>
    </source>
</evidence>
<dbReference type="Pfam" id="PF13203">
    <property type="entry name" value="DUF2201_N"/>
    <property type="match status" value="1"/>
</dbReference>
<dbReference type="Pfam" id="PF09967">
    <property type="entry name" value="DUF2201"/>
    <property type="match status" value="1"/>
</dbReference>
<accession>U2M5Q2</accession>
<evidence type="ECO:0000259" key="3">
    <source>
        <dbReference type="Pfam" id="PF13203"/>
    </source>
</evidence>
<dbReference type="EMBL" id="AWVF01000245">
    <property type="protein sequence ID" value="ERJ94653.1"/>
    <property type="molecule type" value="Genomic_DNA"/>
</dbReference>
<sequence length="477" mass="55441">MNESNEELALDDVLKKMQRADQLSRQVISYARNTLFVHLRFMENALSRLVFVPYGGTIATDMCRLYYNSQFILPDFQKNDKTLTHRYLHIILHCIFRHAYVGPAIRRPVWNLACDIAVEQMIQELHLKCIDDDYGNAQRGILQELQSQLKYMTAEKIYHYYITQNISDAQCEQLQEAFALDEHEVWYAPGNDSFGSQGNGDSDSQGDSNQKPDSDSSQSQNNENSTAVMTLAEAQEVWKKLANQIQTDLETFQKQHGTDGGSLLQNLKAVNRERYDYAEFLRKFAVYGEIMKIDDDEFDYNFYTYGMNLYGNMPLIEPLEYKEVKRVRDFVIAIDTSGSVSGETVQKFVNKTYNILKQQDSFFTKVNIYIIQCDAEIQEVQKITSQEEFEAYMKTMQLHGFGGTDFRPVFAYVDELIRQHAFTNLKGMLYFTDGFGDFPEHQPDYQIAFVFLDDDYNNYQVPVWAIRLILTTEEIEQ</sequence>
<comment type="caution">
    <text evidence="4">The sequence shown here is derived from an EMBL/GenBank/DDBJ whole genome shotgun (WGS) entry which is preliminary data.</text>
</comment>
<dbReference type="STRING" id="411473.RUMCAL_02005"/>
<dbReference type="Proteomes" id="UP000016662">
    <property type="component" value="Unassembled WGS sequence"/>
</dbReference>
<dbReference type="AlphaFoldDB" id="U2M5Q2"/>
<dbReference type="eggNOG" id="COG3864">
    <property type="taxonomic scope" value="Bacteria"/>
</dbReference>
<dbReference type="OrthoDB" id="9809307at2"/>
<feature type="domain" description="Putative metallopeptidase" evidence="3">
    <location>
        <begin position="56"/>
        <end position="237"/>
    </location>
</feature>
<evidence type="ECO:0000313" key="4">
    <source>
        <dbReference type="EMBL" id="ERJ94653.1"/>
    </source>
</evidence>
<dbReference type="PATRIC" id="fig|411473.3.peg.1655"/>
<dbReference type="InterPro" id="IPR025154">
    <property type="entry name" value="Put_metallopeptidase_dom"/>
</dbReference>
<evidence type="ECO:0000313" key="5">
    <source>
        <dbReference type="Proteomes" id="UP000016662"/>
    </source>
</evidence>
<organism evidence="4 5">
    <name type="scientific">Ruminococcus callidus ATCC 27760</name>
    <dbReference type="NCBI Taxonomy" id="411473"/>
    <lineage>
        <taxon>Bacteria</taxon>
        <taxon>Bacillati</taxon>
        <taxon>Bacillota</taxon>
        <taxon>Clostridia</taxon>
        <taxon>Eubacteriales</taxon>
        <taxon>Oscillospiraceae</taxon>
        <taxon>Ruminococcus</taxon>
    </lineage>
</organism>
<feature type="domain" description="VWA-like" evidence="2">
    <location>
        <begin position="331"/>
        <end position="468"/>
    </location>
</feature>
<name>U2M5Q2_9FIRM</name>
<dbReference type="RefSeq" id="WP_021683508.1">
    <property type="nucleotide sequence ID" value="NZ_KI260487.1"/>
</dbReference>
<dbReference type="InterPro" id="IPR036465">
    <property type="entry name" value="vWFA_dom_sf"/>
</dbReference>
<reference evidence="4 5" key="1">
    <citation type="submission" date="2013-07" db="EMBL/GenBank/DDBJ databases">
        <authorList>
            <person name="Weinstock G."/>
            <person name="Sodergren E."/>
            <person name="Wylie T."/>
            <person name="Fulton L."/>
            <person name="Fulton R."/>
            <person name="Fronick C."/>
            <person name="O'Laughlin M."/>
            <person name="Godfrey J."/>
            <person name="Miner T."/>
            <person name="Herter B."/>
            <person name="Appelbaum E."/>
            <person name="Cordes M."/>
            <person name="Lek S."/>
            <person name="Wollam A."/>
            <person name="Pepin K.H."/>
            <person name="Palsikar V.B."/>
            <person name="Mitreva M."/>
            <person name="Wilson R.K."/>
        </authorList>
    </citation>
    <scope>NUCLEOTIDE SEQUENCE [LARGE SCALE GENOMIC DNA]</scope>
    <source>
        <strain evidence="4 5">ATCC 27760</strain>
    </source>
</reference>
<proteinExistence type="predicted"/>
<evidence type="ECO:0000259" key="2">
    <source>
        <dbReference type="Pfam" id="PF09967"/>
    </source>
</evidence>
<dbReference type="PANTHER" id="PTHR38730:SF1">
    <property type="entry name" value="SLL7028 PROTEIN"/>
    <property type="match status" value="1"/>
</dbReference>
<dbReference type="InterPro" id="IPR018698">
    <property type="entry name" value="VWA-like_dom"/>
</dbReference>
<protein>
    <recommendedName>
        <fullName evidence="6">VWA-like domain-containing protein</fullName>
    </recommendedName>
</protein>
<gene>
    <name evidence="4" type="ORF">RUMCAL_02005</name>
</gene>
<dbReference type="HOGENOM" id="CLU_040527_1_0_9"/>
<dbReference type="CDD" id="cd00198">
    <property type="entry name" value="vWFA"/>
    <property type="match status" value="1"/>
</dbReference>
<dbReference type="Gene3D" id="3.40.50.410">
    <property type="entry name" value="von Willebrand factor, type A domain"/>
    <property type="match status" value="1"/>
</dbReference>